<evidence type="ECO:0000313" key="1">
    <source>
        <dbReference type="EMBL" id="GFT72467.1"/>
    </source>
</evidence>
<keyword evidence="2" id="KW-1185">Reference proteome</keyword>
<comment type="caution">
    <text evidence="1">The sequence shown here is derived from an EMBL/GenBank/DDBJ whole genome shotgun (WGS) entry which is preliminary data.</text>
</comment>
<protein>
    <submittedName>
        <fullName evidence="1">Uncharacterized protein</fullName>
    </submittedName>
</protein>
<evidence type="ECO:0000313" key="2">
    <source>
        <dbReference type="Proteomes" id="UP000887013"/>
    </source>
</evidence>
<dbReference type="EMBL" id="BMAW01116866">
    <property type="protein sequence ID" value="GFT72467.1"/>
    <property type="molecule type" value="Genomic_DNA"/>
</dbReference>
<dbReference type="AlphaFoldDB" id="A0A8X6U1J0"/>
<accession>A0A8X6U1J0</accession>
<name>A0A8X6U1J0_NEPPI</name>
<dbReference type="Proteomes" id="UP000887013">
    <property type="component" value="Unassembled WGS sequence"/>
</dbReference>
<gene>
    <name evidence="1" type="ORF">NPIL_67871</name>
</gene>
<proteinExistence type="predicted"/>
<reference evidence="1" key="1">
    <citation type="submission" date="2020-08" db="EMBL/GenBank/DDBJ databases">
        <title>Multicomponent nature underlies the extraordinary mechanical properties of spider dragline silk.</title>
        <authorList>
            <person name="Kono N."/>
            <person name="Nakamura H."/>
            <person name="Mori M."/>
            <person name="Yoshida Y."/>
            <person name="Ohtoshi R."/>
            <person name="Malay A.D."/>
            <person name="Moran D.A.P."/>
            <person name="Tomita M."/>
            <person name="Numata K."/>
            <person name="Arakawa K."/>
        </authorList>
    </citation>
    <scope>NUCLEOTIDE SEQUENCE</scope>
</reference>
<sequence length="236" mass="26980">MLKTPVLVRSPKLSIIGRAAFEWKASTLKWKVLNPTSREGLQQASHHPHVSADSRKSRQQLHTGVLLGESVGRLVIIVRYPQLTHYRKKRLAYIHYSVGESTPPPPIGSFSGRKHYIPFYKEVISFSFHFISQIQDEEKEVELRERVRLDPAEQDFPVVVISKIQETMPSSRVRSSVTSHTVLESWQPEVLRLAVQFSFGSLQRCSTITSGKFNCRPTFAPGDWQNTPFPKELSRD</sequence>
<organism evidence="1 2">
    <name type="scientific">Nephila pilipes</name>
    <name type="common">Giant wood spider</name>
    <name type="synonym">Nephila maculata</name>
    <dbReference type="NCBI Taxonomy" id="299642"/>
    <lineage>
        <taxon>Eukaryota</taxon>
        <taxon>Metazoa</taxon>
        <taxon>Ecdysozoa</taxon>
        <taxon>Arthropoda</taxon>
        <taxon>Chelicerata</taxon>
        <taxon>Arachnida</taxon>
        <taxon>Araneae</taxon>
        <taxon>Araneomorphae</taxon>
        <taxon>Entelegynae</taxon>
        <taxon>Araneoidea</taxon>
        <taxon>Nephilidae</taxon>
        <taxon>Nephila</taxon>
    </lineage>
</organism>